<dbReference type="InterPro" id="IPR000490">
    <property type="entry name" value="Glyco_hydro_17"/>
</dbReference>
<protein>
    <submittedName>
        <fullName evidence="6">Uncharacterized protein</fullName>
    </submittedName>
</protein>
<comment type="caution">
    <text evidence="6">The sequence shown here is derived from an EMBL/GenBank/DDBJ whole genome shotgun (WGS) entry which is preliminary data.</text>
</comment>
<evidence type="ECO:0000256" key="4">
    <source>
        <dbReference type="RuleBase" id="RU004335"/>
    </source>
</evidence>
<dbReference type="InterPro" id="IPR017853">
    <property type="entry name" value="GH"/>
</dbReference>
<sequence length="300" mass="32805">MLGDNIPSRSEVVSLYQSKGIRAMRIYAPDPDTFNSLKGTDIDLIVDVPNNVLPSLANDASAAANWVQNNILAYDGVSLKYIAVGNELLGDGADNILPAMSKIWNALCSAGRCGQIKISTAVRFDVLKNTYPPSNTEFSVSFMAPIVNFLKNIGNPLLVNIYPYFSYAGNQDQIPLDYALFTASGTVVTDGQYQYQNLFDAMVDSVYYALEKTGASDVGLVVSESGWPSTGGVDTTVDNAQTYNQKLINHVPNGTPKRSGNLETYIFAMFNENQKKGDEVERHFGLFNPDQSPVYSIDFN</sequence>
<keyword evidence="2 5" id="KW-0378">Hydrolase</keyword>
<keyword evidence="3 5" id="KW-0326">Glycosidase</keyword>
<name>A0AAD6EYD3_9POAL</name>
<dbReference type="InterPro" id="IPR044965">
    <property type="entry name" value="Glyco_hydro_17_plant"/>
</dbReference>
<comment type="similarity">
    <text evidence="1 4">Belongs to the glycosyl hydrolase 17 family.</text>
</comment>
<dbReference type="Proteomes" id="UP001210211">
    <property type="component" value="Unassembled WGS sequence"/>
</dbReference>
<evidence type="ECO:0000256" key="5">
    <source>
        <dbReference type="RuleBase" id="RU004336"/>
    </source>
</evidence>
<gene>
    <name evidence="6" type="ORF">LUZ61_009481</name>
</gene>
<dbReference type="EMBL" id="JAMRDG010000001">
    <property type="protein sequence ID" value="KAJ3705776.1"/>
    <property type="molecule type" value="Genomic_DNA"/>
</dbReference>
<evidence type="ECO:0000313" key="6">
    <source>
        <dbReference type="EMBL" id="KAJ3705776.1"/>
    </source>
</evidence>
<dbReference type="GO" id="GO:0042973">
    <property type="term" value="F:glucan endo-1,3-beta-D-glucosidase activity"/>
    <property type="evidence" value="ECO:0007669"/>
    <property type="project" value="UniProtKB-ARBA"/>
</dbReference>
<dbReference type="PANTHER" id="PTHR32227">
    <property type="entry name" value="GLUCAN ENDO-1,3-BETA-GLUCOSIDASE BG1-RELATED-RELATED"/>
    <property type="match status" value="1"/>
</dbReference>
<dbReference type="SUPFAM" id="SSF51445">
    <property type="entry name" value="(Trans)glycosidases"/>
    <property type="match status" value="1"/>
</dbReference>
<dbReference type="FunFam" id="3.20.20.80:FF:000010">
    <property type="entry name" value="glucan endo-1,3-beta-glucosidase, basic"/>
    <property type="match status" value="1"/>
</dbReference>
<dbReference type="GO" id="GO:0005975">
    <property type="term" value="P:carbohydrate metabolic process"/>
    <property type="evidence" value="ECO:0007669"/>
    <property type="project" value="InterPro"/>
</dbReference>
<evidence type="ECO:0000256" key="1">
    <source>
        <dbReference type="ARBA" id="ARBA00008773"/>
    </source>
</evidence>
<organism evidence="6 7">
    <name type="scientific">Rhynchospora tenuis</name>
    <dbReference type="NCBI Taxonomy" id="198213"/>
    <lineage>
        <taxon>Eukaryota</taxon>
        <taxon>Viridiplantae</taxon>
        <taxon>Streptophyta</taxon>
        <taxon>Embryophyta</taxon>
        <taxon>Tracheophyta</taxon>
        <taxon>Spermatophyta</taxon>
        <taxon>Magnoliopsida</taxon>
        <taxon>Liliopsida</taxon>
        <taxon>Poales</taxon>
        <taxon>Cyperaceae</taxon>
        <taxon>Cyperoideae</taxon>
        <taxon>Rhynchosporeae</taxon>
        <taxon>Rhynchospora</taxon>
    </lineage>
</organism>
<reference evidence="6 7" key="1">
    <citation type="journal article" date="2022" name="Cell">
        <title>Repeat-based holocentromeres influence genome architecture and karyotype evolution.</title>
        <authorList>
            <person name="Hofstatter P.G."/>
            <person name="Thangavel G."/>
            <person name="Lux T."/>
            <person name="Neumann P."/>
            <person name="Vondrak T."/>
            <person name="Novak P."/>
            <person name="Zhang M."/>
            <person name="Costa L."/>
            <person name="Castellani M."/>
            <person name="Scott A."/>
            <person name="Toegelov H."/>
            <person name="Fuchs J."/>
            <person name="Mata-Sucre Y."/>
            <person name="Dias Y."/>
            <person name="Vanzela A.L.L."/>
            <person name="Huettel B."/>
            <person name="Almeida C.C.S."/>
            <person name="Simkova H."/>
            <person name="Souza G."/>
            <person name="Pedrosa-Harand A."/>
            <person name="Macas J."/>
            <person name="Mayer K.F.X."/>
            <person name="Houben A."/>
            <person name="Marques A."/>
        </authorList>
    </citation>
    <scope>NUCLEOTIDE SEQUENCE [LARGE SCALE GENOMIC DNA]</scope>
    <source>
        <strain evidence="6">RhyTen1mFocal</strain>
    </source>
</reference>
<dbReference type="PROSITE" id="PS00587">
    <property type="entry name" value="GLYCOSYL_HYDROL_F17"/>
    <property type="match status" value="1"/>
</dbReference>
<keyword evidence="7" id="KW-1185">Reference proteome</keyword>
<dbReference type="AlphaFoldDB" id="A0AAD6EYD3"/>
<dbReference type="Pfam" id="PF00332">
    <property type="entry name" value="Glyco_hydro_17"/>
    <property type="match status" value="1"/>
</dbReference>
<evidence type="ECO:0000256" key="3">
    <source>
        <dbReference type="ARBA" id="ARBA00023295"/>
    </source>
</evidence>
<evidence type="ECO:0000313" key="7">
    <source>
        <dbReference type="Proteomes" id="UP001210211"/>
    </source>
</evidence>
<dbReference type="Gene3D" id="3.20.20.80">
    <property type="entry name" value="Glycosidases"/>
    <property type="match status" value="1"/>
</dbReference>
<evidence type="ECO:0000256" key="2">
    <source>
        <dbReference type="ARBA" id="ARBA00022801"/>
    </source>
</evidence>
<proteinExistence type="inferred from homology"/>
<accession>A0AAD6EYD3</accession>